<dbReference type="Proteomes" id="UP001500034">
    <property type="component" value="Unassembled WGS sequence"/>
</dbReference>
<reference evidence="3" key="1">
    <citation type="journal article" date="2019" name="Int. J. Syst. Evol. Microbiol.">
        <title>The Global Catalogue of Microorganisms (GCM) 10K type strain sequencing project: providing services to taxonomists for standard genome sequencing and annotation.</title>
        <authorList>
            <consortium name="The Broad Institute Genomics Platform"/>
            <consortium name="The Broad Institute Genome Sequencing Center for Infectious Disease"/>
            <person name="Wu L."/>
            <person name="Ma J."/>
        </authorList>
    </citation>
    <scope>NUCLEOTIDE SEQUENCE [LARGE SCALE GENOMIC DNA]</scope>
    <source>
        <strain evidence="3">JCM 17027</strain>
    </source>
</reference>
<dbReference type="RefSeq" id="WP_345595871.1">
    <property type="nucleotide sequence ID" value="NZ_BAABCQ010000132.1"/>
</dbReference>
<protein>
    <recommendedName>
        <fullName evidence="1">Mycothiol-dependent maleylpyruvate isomerase metal-binding domain-containing protein</fullName>
    </recommendedName>
</protein>
<name>A0ABP7RM03_9ACTN</name>
<organism evidence="2 3">
    <name type="scientific">Streptomyces marokkonensis</name>
    <dbReference type="NCBI Taxonomy" id="324855"/>
    <lineage>
        <taxon>Bacteria</taxon>
        <taxon>Bacillati</taxon>
        <taxon>Actinomycetota</taxon>
        <taxon>Actinomycetes</taxon>
        <taxon>Kitasatosporales</taxon>
        <taxon>Streptomycetaceae</taxon>
        <taxon>Streptomyces</taxon>
    </lineage>
</organism>
<proteinExistence type="predicted"/>
<comment type="caution">
    <text evidence="2">The sequence shown here is derived from an EMBL/GenBank/DDBJ whole genome shotgun (WGS) entry which is preliminary data.</text>
</comment>
<sequence>MTAGAIESKRPAAVQPPWDDLLAATEQKCLSALEGAAERDWTVPAGDLGWSCRATLDHLALGLVGYAGLLIARPTDRYITLFASLDARAPVASCLEGLHIATVLLRSAVREAPASVRAWHPWGHSDGPGFAAMGLAELTLHTFDIGRGLGLKLPPPDEVSAVIVDRLFPDAPVGHAPSDTLLWCTGRTGLPGLPHRTDWQWDGTVR</sequence>
<evidence type="ECO:0000259" key="1">
    <source>
        <dbReference type="Pfam" id="PF11716"/>
    </source>
</evidence>
<dbReference type="Gene3D" id="1.20.120.450">
    <property type="entry name" value="dinb family like domain"/>
    <property type="match status" value="1"/>
</dbReference>
<dbReference type="Pfam" id="PF11716">
    <property type="entry name" value="MDMPI_N"/>
    <property type="match status" value="1"/>
</dbReference>
<keyword evidence="3" id="KW-1185">Reference proteome</keyword>
<dbReference type="InterPro" id="IPR034660">
    <property type="entry name" value="DinB/YfiT-like"/>
</dbReference>
<feature type="domain" description="Mycothiol-dependent maleylpyruvate isomerase metal-binding" evidence="1">
    <location>
        <begin position="28"/>
        <end position="145"/>
    </location>
</feature>
<evidence type="ECO:0000313" key="3">
    <source>
        <dbReference type="Proteomes" id="UP001500034"/>
    </source>
</evidence>
<accession>A0ABP7RM03</accession>
<gene>
    <name evidence="2" type="ORF">GCM10022384_53100</name>
</gene>
<dbReference type="EMBL" id="BAABCQ010000132">
    <property type="protein sequence ID" value="GAA3999421.1"/>
    <property type="molecule type" value="Genomic_DNA"/>
</dbReference>
<dbReference type="InterPro" id="IPR024344">
    <property type="entry name" value="MDMPI_metal-binding"/>
</dbReference>
<dbReference type="SUPFAM" id="SSF109854">
    <property type="entry name" value="DinB/YfiT-like putative metalloenzymes"/>
    <property type="match status" value="1"/>
</dbReference>
<evidence type="ECO:0000313" key="2">
    <source>
        <dbReference type="EMBL" id="GAA3999421.1"/>
    </source>
</evidence>